<comment type="caution">
    <text evidence="4">The sequence shown here is derived from an EMBL/GenBank/DDBJ whole genome shotgun (WGS) entry which is preliminary data.</text>
</comment>
<dbReference type="GO" id="GO:0008688">
    <property type="term" value="F:3-(3-hydroxyphenyl)propionate hydroxylase activity"/>
    <property type="evidence" value="ECO:0007669"/>
    <property type="project" value="TreeGrafter"/>
</dbReference>
<organism evidence="4 5">
    <name type="scientific">Ruicaihuangia caeni</name>
    <dbReference type="NCBI Taxonomy" id="3042517"/>
    <lineage>
        <taxon>Bacteria</taxon>
        <taxon>Bacillati</taxon>
        <taxon>Actinomycetota</taxon>
        <taxon>Actinomycetes</taxon>
        <taxon>Micrococcales</taxon>
        <taxon>Microbacteriaceae</taxon>
        <taxon>Ruicaihuangia</taxon>
    </lineage>
</organism>
<accession>A0AAW6T3W8</accession>
<dbReference type="GO" id="GO:0071949">
    <property type="term" value="F:FAD binding"/>
    <property type="evidence" value="ECO:0007669"/>
    <property type="project" value="InterPro"/>
</dbReference>
<dbReference type="PANTHER" id="PTHR43476">
    <property type="entry name" value="3-(3-HYDROXY-PHENYL)PROPIONATE/3-HYDROXYCINNAMIC ACID HYDROXYLASE"/>
    <property type="match status" value="1"/>
</dbReference>
<dbReference type="PRINTS" id="PR00420">
    <property type="entry name" value="RNGMNOXGNASE"/>
</dbReference>
<dbReference type="EMBL" id="JASATX010000002">
    <property type="protein sequence ID" value="MDI2098510.1"/>
    <property type="molecule type" value="Genomic_DNA"/>
</dbReference>
<evidence type="ECO:0000259" key="3">
    <source>
        <dbReference type="Pfam" id="PF01494"/>
    </source>
</evidence>
<dbReference type="InterPro" id="IPR050631">
    <property type="entry name" value="PheA/TfdB_FAD_monoxygenase"/>
</dbReference>
<dbReference type="InterPro" id="IPR036188">
    <property type="entry name" value="FAD/NAD-bd_sf"/>
</dbReference>
<reference evidence="4 5" key="1">
    <citation type="submission" date="2023-04" db="EMBL/GenBank/DDBJ databases">
        <title>Klugiella caeni sp. nov. isolated from the sludge of biochemical tank.</title>
        <authorList>
            <person name="Geng K."/>
        </authorList>
    </citation>
    <scope>NUCLEOTIDE SEQUENCE [LARGE SCALE GENOMIC DNA]</scope>
    <source>
        <strain evidence="4 5">YN-L-19</strain>
    </source>
</reference>
<dbReference type="Pfam" id="PF01494">
    <property type="entry name" value="FAD_binding_3"/>
    <property type="match status" value="1"/>
</dbReference>
<feature type="region of interest" description="Disordered" evidence="2">
    <location>
        <begin position="201"/>
        <end position="226"/>
    </location>
</feature>
<protein>
    <submittedName>
        <fullName evidence="4">NAD(P)/FAD-dependent oxidoreductase</fullName>
    </submittedName>
</protein>
<sequence>MTDAAVNAALTHPEHDVAVVGGGPVGVLAAVLLAQRGLDVVVLERRVGIWDRPRAIGMHPPALHVLRQAGVLDRARSAGRPIEGGSARDRDRVLGSLRFEEAVLSLPQQELERMLRDRLAALGADILREGAEVTRLEQLDGAVAVVWRDARSSNAETEHRLTARYVIGADGVRSAVRRAIGAEWRRLRGTAAYVMADVESPEPSIGRSSTLGDGSSGAGLDGEAHGAAGPPLESAVLWFDREGVAESFALPGGRRWVARLVPPHRSRPAWLPSGQGAASALATAIHRRTGAVIAPTEASTFIARQHLAEPMVKGRVVLAGDAAHELSPIGGQGMALGLVGAERLSRVIAHALRSGHSGPGTSDDHSDDDDATLATWAARERRHALRAAVQAEFNMAMGRAAGPFMHALRSAAIRMLALPPLDRLLARAFTLRWLARD</sequence>
<dbReference type="GO" id="GO:0019622">
    <property type="term" value="P:3-(3-hydroxy)phenylpropionate catabolic process"/>
    <property type="evidence" value="ECO:0007669"/>
    <property type="project" value="TreeGrafter"/>
</dbReference>
<evidence type="ECO:0000256" key="1">
    <source>
        <dbReference type="ARBA" id="ARBA00023002"/>
    </source>
</evidence>
<feature type="domain" description="FAD-binding" evidence="3">
    <location>
        <begin position="15"/>
        <end position="353"/>
    </location>
</feature>
<proteinExistence type="predicted"/>
<gene>
    <name evidence="4" type="ORF">QF206_05985</name>
</gene>
<dbReference type="Gene3D" id="3.50.50.60">
    <property type="entry name" value="FAD/NAD(P)-binding domain"/>
    <property type="match status" value="2"/>
</dbReference>
<dbReference type="AlphaFoldDB" id="A0AAW6T3W8"/>
<evidence type="ECO:0000313" key="4">
    <source>
        <dbReference type="EMBL" id="MDI2098510.1"/>
    </source>
</evidence>
<dbReference type="SUPFAM" id="SSF51905">
    <property type="entry name" value="FAD/NAD(P)-binding domain"/>
    <property type="match status" value="1"/>
</dbReference>
<dbReference type="RefSeq" id="WP_281488300.1">
    <property type="nucleotide sequence ID" value="NZ_JASATX010000002.1"/>
</dbReference>
<evidence type="ECO:0000256" key="2">
    <source>
        <dbReference type="SAM" id="MobiDB-lite"/>
    </source>
</evidence>
<evidence type="ECO:0000313" key="5">
    <source>
        <dbReference type="Proteomes" id="UP001321506"/>
    </source>
</evidence>
<dbReference type="PANTHER" id="PTHR43476:SF3">
    <property type="entry name" value="FAD-BINDING MONOOXYGENASE"/>
    <property type="match status" value="1"/>
</dbReference>
<name>A0AAW6T3W8_9MICO</name>
<dbReference type="InterPro" id="IPR002938">
    <property type="entry name" value="FAD-bd"/>
</dbReference>
<dbReference type="Proteomes" id="UP001321506">
    <property type="component" value="Unassembled WGS sequence"/>
</dbReference>
<keyword evidence="1" id="KW-0560">Oxidoreductase</keyword>
<keyword evidence="5" id="KW-1185">Reference proteome</keyword>